<accession>A0A0F9QGV9</accession>
<name>A0A0F9QGV9_9ZZZZ</name>
<dbReference type="EMBL" id="LAZR01004035">
    <property type="protein sequence ID" value="KKN12421.1"/>
    <property type="molecule type" value="Genomic_DNA"/>
</dbReference>
<evidence type="ECO:0008006" key="2">
    <source>
        <dbReference type="Google" id="ProtNLM"/>
    </source>
</evidence>
<evidence type="ECO:0000313" key="1">
    <source>
        <dbReference type="EMBL" id="KKN12421.1"/>
    </source>
</evidence>
<gene>
    <name evidence="1" type="ORF">LCGC14_1016760</name>
</gene>
<sequence length="136" mass="16139">MNNLIPFVLRKNFKKEKFEQKKIYDSLIHETNITQENAMRITEQVTRYLISIGSKIELITAPMIREFVCVALLSKGLELERLQYTRIGFPKHDLNKLYEEYPDGIKDKLIVEHVDKEFKDVNILIKKKMKKLNNDI</sequence>
<organism evidence="1">
    <name type="scientific">marine sediment metagenome</name>
    <dbReference type="NCBI Taxonomy" id="412755"/>
    <lineage>
        <taxon>unclassified sequences</taxon>
        <taxon>metagenomes</taxon>
        <taxon>ecological metagenomes</taxon>
    </lineage>
</organism>
<comment type="caution">
    <text evidence="1">The sequence shown here is derived from an EMBL/GenBank/DDBJ whole genome shotgun (WGS) entry which is preliminary data.</text>
</comment>
<protein>
    <recommendedName>
        <fullName evidence="2">ATP-cone domain-containing protein</fullName>
    </recommendedName>
</protein>
<dbReference type="AlphaFoldDB" id="A0A0F9QGV9"/>
<proteinExistence type="predicted"/>
<reference evidence="1" key="1">
    <citation type="journal article" date="2015" name="Nature">
        <title>Complex archaea that bridge the gap between prokaryotes and eukaryotes.</title>
        <authorList>
            <person name="Spang A."/>
            <person name="Saw J.H."/>
            <person name="Jorgensen S.L."/>
            <person name="Zaremba-Niedzwiedzka K."/>
            <person name="Martijn J."/>
            <person name="Lind A.E."/>
            <person name="van Eijk R."/>
            <person name="Schleper C."/>
            <person name="Guy L."/>
            <person name="Ettema T.J."/>
        </authorList>
    </citation>
    <scope>NUCLEOTIDE SEQUENCE</scope>
</reference>